<evidence type="ECO:0000256" key="3">
    <source>
        <dbReference type="ARBA" id="ARBA00012662"/>
    </source>
</evidence>
<dbReference type="SMART" id="SM00812">
    <property type="entry name" value="Alpha_L_fucos"/>
    <property type="match status" value="1"/>
</dbReference>
<dbReference type="RefSeq" id="WP_246426412.1">
    <property type="nucleotide sequence ID" value="NZ_JACHXJ010000001.1"/>
</dbReference>
<dbReference type="GO" id="GO:0016139">
    <property type="term" value="P:glycoside catabolic process"/>
    <property type="evidence" value="ECO:0007669"/>
    <property type="project" value="TreeGrafter"/>
</dbReference>
<comment type="function">
    <text evidence="1">Alpha-L-fucosidase is responsible for hydrolyzing the alpha-1,6-linked fucose joined to the reducing-end N-acetylglucosamine of the carbohydrate moieties of glycoproteins.</text>
</comment>
<keyword evidence="5 9" id="KW-0378">Hydrolase</keyword>
<organism evidence="9 10">
    <name type="scientific">Paenibacillus rhizosphaerae</name>
    <dbReference type="NCBI Taxonomy" id="297318"/>
    <lineage>
        <taxon>Bacteria</taxon>
        <taxon>Bacillati</taxon>
        <taxon>Bacillota</taxon>
        <taxon>Bacilli</taxon>
        <taxon>Bacillales</taxon>
        <taxon>Paenibacillaceae</taxon>
        <taxon>Paenibacillus</taxon>
    </lineage>
</organism>
<comment type="caution">
    <text evidence="9">The sequence shown here is derived from an EMBL/GenBank/DDBJ whole genome shotgun (WGS) entry which is preliminary data.</text>
</comment>
<evidence type="ECO:0000259" key="8">
    <source>
        <dbReference type="Pfam" id="PF01120"/>
    </source>
</evidence>
<evidence type="ECO:0000313" key="9">
    <source>
        <dbReference type="EMBL" id="MBB3126151.1"/>
    </source>
</evidence>
<evidence type="ECO:0000256" key="2">
    <source>
        <dbReference type="ARBA" id="ARBA00007951"/>
    </source>
</evidence>
<keyword evidence="4" id="KW-0732">Signal</keyword>
<keyword evidence="6 9" id="KW-0326">Glycosidase</keyword>
<dbReference type="GO" id="GO:0005764">
    <property type="term" value="C:lysosome"/>
    <property type="evidence" value="ECO:0007669"/>
    <property type="project" value="TreeGrafter"/>
</dbReference>
<comment type="similarity">
    <text evidence="2">Belongs to the glycosyl hydrolase 29 family.</text>
</comment>
<dbReference type="PANTHER" id="PTHR10030">
    <property type="entry name" value="ALPHA-L-FUCOSIDASE"/>
    <property type="match status" value="1"/>
</dbReference>
<dbReference type="SUPFAM" id="SSF51445">
    <property type="entry name" value="(Trans)glycosidases"/>
    <property type="match status" value="1"/>
</dbReference>
<dbReference type="GO" id="GO:0004560">
    <property type="term" value="F:alpha-L-fucosidase activity"/>
    <property type="evidence" value="ECO:0007669"/>
    <property type="project" value="UniProtKB-EC"/>
</dbReference>
<proteinExistence type="inferred from homology"/>
<evidence type="ECO:0000256" key="7">
    <source>
        <dbReference type="PIRSR" id="PIRSR001092-1"/>
    </source>
</evidence>
<dbReference type="PRINTS" id="PR00741">
    <property type="entry name" value="GLHYDRLASE29"/>
</dbReference>
<evidence type="ECO:0000256" key="1">
    <source>
        <dbReference type="ARBA" id="ARBA00004071"/>
    </source>
</evidence>
<dbReference type="Gene3D" id="3.20.20.80">
    <property type="entry name" value="Glycosidases"/>
    <property type="match status" value="1"/>
</dbReference>
<dbReference type="EC" id="3.2.1.51" evidence="3"/>
<dbReference type="InterPro" id="IPR057739">
    <property type="entry name" value="Glyco_hydro_29_N"/>
</dbReference>
<protein>
    <recommendedName>
        <fullName evidence="3">alpha-L-fucosidase</fullName>
        <ecNumber evidence="3">3.2.1.51</ecNumber>
    </recommendedName>
</protein>
<dbReference type="GO" id="GO:0006004">
    <property type="term" value="P:fucose metabolic process"/>
    <property type="evidence" value="ECO:0007669"/>
    <property type="project" value="InterPro"/>
</dbReference>
<reference evidence="9 10" key="1">
    <citation type="submission" date="2020-08" db="EMBL/GenBank/DDBJ databases">
        <title>Genomic Encyclopedia of Type Strains, Phase III (KMG-III): the genomes of soil and plant-associated and newly described type strains.</title>
        <authorList>
            <person name="Whitman W."/>
        </authorList>
    </citation>
    <scope>NUCLEOTIDE SEQUENCE [LARGE SCALE GENOMIC DNA]</scope>
    <source>
        <strain evidence="9 10">CECT 5831</strain>
    </source>
</reference>
<feature type="site" description="May be important for catalysis" evidence="7">
    <location>
        <position position="257"/>
    </location>
</feature>
<name>A0A839THH9_9BACL</name>
<dbReference type="AlphaFoldDB" id="A0A839THH9"/>
<sequence>MTNPLMHQNERTEWFTHDRFGLFIHWGLYSLGARHEWLKSREFMTTEQYDKYFKRFDPDLYDPELWAEAASNAGMKYFVITTKHHEGFCLWDSKLTDYTAVHSPAGRDLLRPMVDAFRKRNMKTGLYYSLLDWHHPDYTVDVKHPLRYNPEFVQQDGTRQFQRYVDYMFGQTRELLTGYGPVDLMFLDFSIPPEEGFAGKGKNEWQSEKFVNMVRELQPNILLNDRLEVAGDITTPEQYMPKEWVKVGGRPVVWEACHTFSGSWGYYRDEESWKSVDMLIKMLIDSVSKGGNLLLNVGPTGRGEIDERALERLQGIGEWMKRHNRSIYGCTAAPEGVKAPDDCRFTYNPKTNRLYLHMFSWPFKSIHVSGLAGRIEYAQLLNDASEIKMKQGAKASSMAAGALSEGRDADTVTLSIPVKKPNAAVPVIELFLKPGAFA</sequence>
<dbReference type="Pfam" id="PF01120">
    <property type="entry name" value="Alpha_L_fucos"/>
    <property type="match status" value="1"/>
</dbReference>
<dbReference type="InterPro" id="IPR017853">
    <property type="entry name" value="GH"/>
</dbReference>
<feature type="domain" description="Glycoside hydrolase family 29 N-terminal" evidence="8">
    <location>
        <begin position="7"/>
        <end position="323"/>
    </location>
</feature>
<evidence type="ECO:0000256" key="4">
    <source>
        <dbReference type="ARBA" id="ARBA00022729"/>
    </source>
</evidence>
<gene>
    <name evidence="9" type="ORF">FHS19_000805</name>
</gene>
<dbReference type="InterPro" id="IPR000933">
    <property type="entry name" value="Glyco_hydro_29"/>
</dbReference>
<dbReference type="Proteomes" id="UP000517523">
    <property type="component" value="Unassembled WGS sequence"/>
</dbReference>
<dbReference type="EMBL" id="JACHXJ010000001">
    <property type="protein sequence ID" value="MBB3126151.1"/>
    <property type="molecule type" value="Genomic_DNA"/>
</dbReference>
<accession>A0A839THH9</accession>
<evidence type="ECO:0000256" key="6">
    <source>
        <dbReference type="ARBA" id="ARBA00023295"/>
    </source>
</evidence>
<dbReference type="InterPro" id="IPR016286">
    <property type="entry name" value="FUC_metazoa-typ"/>
</dbReference>
<dbReference type="PIRSF" id="PIRSF001092">
    <property type="entry name" value="Alpha-L-fucosidase"/>
    <property type="match status" value="1"/>
</dbReference>
<evidence type="ECO:0000256" key="5">
    <source>
        <dbReference type="ARBA" id="ARBA00022801"/>
    </source>
</evidence>
<dbReference type="PANTHER" id="PTHR10030:SF37">
    <property type="entry name" value="ALPHA-L-FUCOSIDASE-RELATED"/>
    <property type="match status" value="1"/>
</dbReference>
<evidence type="ECO:0000313" key="10">
    <source>
        <dbReference type="Proteomes" id="UP000517523"/>
    </source>
</evidence>